<dbReference type="CDD" id="cd13585">
    <property type="entry name" value="PBP2_TMBP_like"/>
    <property type="match status" value="1"/>
</dbReference>
<dbReference type="EMBL" id="BMHY01000017">
    <property type="protein sequence ID" value="GGG87126.1"/>
    <property type="molecule type" value="Genomic_DNA"/>
</dbReference>
<dbReference type="PANTHER" id="PTHR43649:SF30">
    <property type="entry name" value="ABC TRANSPORTER SUBSTRATE-BINDING PROTEIN"/>
    <property type="match status" value="1"/>
</dbReference>
<gene>
    <name evidence="3" type="ORF">GCM10010918_51750</name>
</gene>
<accession>A0A917HQ94</accession>
<feature type="chain" id="PRO_5038657890" evidence="2">
    <location>
        <begin position="25"/>
        <end position="445"/>
    </location>
</feature>
<dbReference type="Pfam" id="PF01547">
    <property type="entry name" value="SBP_bac_1"/>
    <property type="match status" value="1"/>
</dbReference>
<dbReference type="InterPro" id="IPR006059">
    <property type="entry name" value="SBP"/>
</dbReference>
<proteinExistence type="predicted"/>
<dbReference type="PROSITE" id="PS51257">
    <property type="entry name" value="PROKAR_LIPOPROTEIN"/>
    <property type="match status" value="1"/>
</dbReference>
<keyword evidence="2" id="KW-0732">Signal</keyword>
<evidence type="ECO:0000256" key="2">
    <source>
        <dbReference type="SAM" id="SignalP"/>
    </source>
</evidence>
<organism evidence="3 4">
    <name type="scientific">Paenibacillus radicis</name>
    <name type="common">ex Gao et al. 2016</name>
    <dbReference type="NCBI Taxonomy" id="1737354"/>
    <lineage>
        <taxon>Bacteria</taxon>
        <taxon>Bacillati</taxon>
        <taxon>Bacillota</taxon>
        <taxon>Bacilli</taxon>
        <taxon>Bacillales</taxon>
        <taxon>Paenibacillaceae</taxon>
        <taxon>Paenibacillus</taxon>
    </lineage>
</organism>
<dbReference type="RefSeq" id="WP_229692397.1">
    <property type="nucleotide sequence ID" value="NZ_BMHY01000017.1"/>
</dbReference>
<feature type="region of interest" description="Disordered" evidence="1">
    <location>
        <begin position="26"/>
        <end position="45"/>
    </location>
</feature>
<evidence type="ECO:0000313" key="4">
    <source>
        <dbReference type="Proteomes" id="UP000600247"/>
    </source>
</evidence>
<dbReference type="InterPro" id="IPR050490">
    <property type="entry name" value="Bact_solute-bd_prot1"/>
</dbReference>
<name>A0A917HQ94_9BACL</name>
<keyword evidence="4" id="KW-1185">Reference proteome</keyword>
<dbReference type="PANTHER" id="PTHR43649">
    <property type="entry name" value="ARABINOSE-BINDING PROTEIN-RELATED"/>
    <property type="match status" value="1"/>
</dbReference>
<comment type="caution">
    <text evidence="3">The sequence shown here is derived from an EMBL/GenBank/DDBJ whole genome shotgun (WGS) entry which is preliminary data.</text>
</comment>
<evidence type="ECO:0000256" key="1">
    <source>
        <dbReference type="SAM" id="MobiDB-lite"/>
    </source>
</evidence>
<dbReference type="AlphaFoldDB" id="A0A917HQ94"/>
<dbReference type="Proteomes" id="UP000600247">
    <property type="component" value="Unassembled WGS sequence"/>
</dbReference>
<protein>
    <submittedName>
        <fullName evidence="3">Sugar-binding protein</fullName>
    </submittedName>
</protein>
<reference evidence="3 4" key="1">
    <citation type="journal article" date="2014" name="Int. J. Syst. Evol. Microbiol.">
        <title>Complete genome sequence of Corynebacterium casei LMG S-19264T (=DSM 44701T), isolated from a smear-ripened cheese.</title>
        <authorList>
            <consortium name="US DOE Joint Genome Institute (JGI-PGF)"/>
            <person name="Walter F."/>
            <person name="Albersmeier A."/>
            <person name="Kalinowski J."/>
            <person name="Ruckert C."/>
        </authorList>
    </citation>
    <scope>NUCLEOTIDE SEQUENCE [LARGE SCALE GENOMIC DNA]</scope>
    <source>
        <strain evidence="3 4">CGMCC 1.15286</strain>
    </source>
</reference>
<feature type="compositionally biased region" description="Polar residues" evidence="1">
    <location>
        <begin position="26"/>
        <end position="41"/>
    </location>
</feature>
<sequence length="445" mass="49025">MSKRMSKKWLTVLFIIVIAFSVTACSSGSNGEPQTNGSKPGSGTAEKPVEINFWDMVWGPPSYVEAAQKLVEQFNSEHPNIKVTYQSTPWNNWYQTFTTAIAAGAPPDISTGAGYQAFQFTDNDAILPIDDVIEELRSEGKLDDFVPGSVEALKYNGHYVAFPWMIDIRVPFYRKDVFQEAGITELPKTWDELRADLKKINGNGKYGLVLPGNDPNLGLQALFSLMLNNGGGIFTPDKKVDLLNDRNVEAAQFLADIVSDGSVNPAMLGFNGDSGVKEFGAGRGGVFIHTPSLPDSFPELADKIGVLEPLAGPHGDKATLGWVNNIMIYKATKHPDEAKTFLKWWSENNKTLWTEGKQGGFPVKQSFTQDPYWQNNPILKLIADKYLGIMKTTGFQATGGFPELNEIEGDGTTLTMIQKLMSGKPVKESMEETAKKYETIMGNKK</sequence>
<evidence type="ECO:0000313" key="3">
    <source>
        <dbReference type="EMBL" id="GGG87126.1"/>
    </source>
</evidence>
<dbReference type="Gene3D" id="3.40.190.10">
    <property type="entry name" value="Periplasmic binding protein-like II"/>
    <property type="match status" value="2"/>
</dbReference>
<dbReference type="SUPFAM" id="SSF53850">
    <property type="entry name" value="Periplasmic binding protein-like II"/>
    <property type="match status" value="1"/>
</dbReference>
<feature type="signal peptide" evidence="2">
    <location>
        <begin position="1"/>
        <end position="24"/>
    </location>
</feature>